<proteinExistence type="predicted"/>
<dbReference type="InterPro" id="IPR024747">
    <property type="entry name" value="Pyridox_Oxase-rel"/>
</dbReference>
<evidence type="ECO:0000313" key="2">
    <source>
        <dbReference type="Proteomes" id="UP000766904"/>
    </source>
</evidence>
<comment type="caution">
    <text evidence="1">The sequence shown here is derived from an EMBL/GenBank/DDBJ whole genome shotgun (WGS) entry which is preliminary data.</text>
</comment>
<dbReference type="Pfam" id="PF12900">
    <property type="entry name" value="Pyridox_ox_2"/>
    <property type="match status" value="1"/>
</dbReference>
<dbReference type="OrthoDB" id="953at2157"/>
<name>A0A8J8Q5G4_9EURY</name>
<keyword evidence="2" id="KW-1185">Reference proteome</keyword>
<gene>
    <name evidence="1" type="ORF">CV102_14785</name>
</gene>
<dbReference type="SUPFAM" id="SSF50475">
    <property type="entry name" value="FMN-binding split barrel"/>
    <property type="match status" value="1"/>
</dbReference>
<dbReference type="Gene3D" id="2.30.110.10">
    <property type="entry name" value="Electron Transport, Fmn-binding Protein, Chain A"/>
    <property type="match status" value="1"/>
</dbReference>
<reference evidence="1" key="1">
    <citation type="submission" date="2017-11" db="EMBL/GenBank/DDBJ databases">
        <authorList>
            <person name="Kajale S.C."/>
            <person name="Sharma A."/>
        </authorList>
    </citation>
    <scope>NUCLEOTIDE SEQUENCE</scope>
    <source>
        <strain evidence="1">LS1_42</strain>
    </source>
</reference>
<dbReference type="InterPro" id="IPR012349">
    <property type="entry name" value="Split_barrel_FMN-bd"/>
</dbReference>
<organism evidence="1 2">
    <name type="scientific">Natronococcus pandeyae</name>
    <dbReference type="NCBI Taxonomy" id="2055836"/>
    <lineage>
        <taxon>Archaea</taxon>
        <taxon>Methanobacteriati</taxon>
        <taxon>Methanobacteriota</taxon>
        <taxon>Stenosarchaea group</taxon>
        <taxon>Halobacteria</taxon>
        <taxon>Halobacteriales</taxon>
        <taxon>Natrialbaceae</taxon>
        <taxon>Natronococcus</taxon>
    </lineage>
</organism>
<dbReference type="Proteomes" id="UP000766904">
    <property type="component" value="Unassembled WGS sequence"/>
</dbReference>
<sequence>MQGLRWLQMSEQEIHEFLGQGGTGVISFATDRDTSPVSIPVSYGYNEDVESFYFRLSIPPNSRKEELVERGVTFVTYDKTDEGWQSVVATGQLEAVRDAPYASSTVQGMWGIDIPKVDIFERPREDMTFRDYQLVPEQVTGRKEVESES</sequence>
<accession>A0A8J8Q5G4</accession>
<dbReference type="RefSeq" id="WP_148858754.1">
    <property type="nucleotide sequence ID" value="NZ_PHNJ01000007.1"/>
</dbReference>
<evidence type="ECO:0000313" key="1">
    <source>
        <dbReference type="EMBL" id="TYL37979.1"/>
    </source>
</evidence>
<dbReference type="AlphaFoldDB" id="A0A8J8Q5G4"/>
<protein>
    <submittedName>
        <fullName evidence="1">Flavin-nucleotide-binding protein</fullName>
    </submittedName>
</protein>
<dbReference type="EMBL" id="PHNJ01000007">
    <property type="protein sequence ID" value="TYL37979.1"/>
    <property type="molecule type" value="Genomic_DNA"/>
</dbReference>